<dbReference type="SUPFAM" id="SSF52058">
    <property type="entry name" value="L domain-like"/>
    <property type="match status" value="1"/>
</dbReference>
<proteinExistence type="predicted"/>
<name>A0ABR1ZC44_9ROSI</name>
<sequence length="344" mass="36854">MELQSITCSSSNVVALLWCASLLLLGWFPTDAVGITTKEQESDLEALLAIMSQINHDPFGVTRASQNNLIGSIPSELDNLLKLEELQIAQNSLTGQLPPSLANASSLQEISLKWNRLEGRLPVTFGLLKRLVALELNGNTFSGSIPPSFCNMSSLEYLVLGTNQLSGILPVCLGSNLPSLRGILVGANNLSGTLPESLSNVSNLETLEVSNNYFHGKVSVNFRNARNLSWINMKENNLGSGSAGDLDFVTTLTNCSGLQVVSIAFNQFHGLLPNSITNLSIAMTYLYFGNNQITGTIPLGITSLVNLLGLGFEYNRVSGTIPDSIGKLKTLQWVSLGGNVVVLA</sequence>
<dbReference type="Pfam" id="PF00560">
    <property type="entry name" value="LRR_1"/>
    <property type="match status" value="4"/>
</dbReference>
<comment type="caution">
    <text evidence="1">The sequence shown here is derived from an EMBL/GenBank/DDBJ whole genome shotgun (WGS) entry which is preliminary data.</text>
</comment>
<keyword evidence="2" id="KW-1185">Reference proteome</keyword>
<reference evidence="1 2" key="1">
    <citation type="journal article" date="2024" name="G3 (Bethesda)">
        <title>Genome assembly of Hibiscus sabdariffa L. provides insights into metabolisms of medicinal natural products.</title>
        <authorList>
            <person name="Kim T."/>
        </authorList>
    </citation>
    <scope>NUCLEOTIDE SEQUENCE [LARGE SCALE GENOMIC DNA]</scope>
    <source>
        <strain evidence="1">TK-2024</strain>
        <tissue evidence="1">Old leaves</tissue>
    </source>
</reference>
<organism evidence="1 2">
    <name type="scientific">Hibiscus sabdariffa</name>
    <name type="common">roselle</name>
    <dbReference type="NCBI Taxonomy" id="183260"/>
    <lineage>
        <taxon>Eukaryota</taxon>
        <taxon>Viridiplantae</taxon>
        <taxon>Streptophyta</taxon>
        <taxon>Embryophyta</taxon>
        <taxon>Tracheophyta</taxon>
        <taxon>Spermatophyta</taxon>
        <taxon>Magnoliopsida</taxon>
        <taxon>eudicotyledons</taxon>
        <taxon>Gunneridae</taxon>
        <taxon>Pentapetalae</taxon>
        <taxon>rosids</taxon>
        <taxon>malvids</taxon>
        <taxon>Malvales</taxon>
        <taxon>Malvaceae</taxon>
        <taxon>Malvoideae</taxon>
        <taxon>Hibiscus</taxon>
    </lineage>
</organism>
<evidence type="ECO:0000313" key="1">
    <source>
        <dbReference type="EMBL" id="KAK8477620.1"/>
    </source>
</evidence>
<protein>
    <submittedName>
        <fullName evidence="1">Uncharacterized protein</fullName>
    </submittedName>
</protein>
<dbReference type="EMBL" id="JBBPBN010001751">
    <property type="protein sequence ID" value="KAK8477620.1"/>
    <property type="molecule type" value="Genomic_DNA"/>
</dbReference>
<dbReference type="Gene3D" id="3.80.10.10">
    <property type="entry name" value="Ribonuclease Inhibitor"/>
    <property type="match status" value="2"/>
</dbReference>
<dbReference type="PANTHER" id="PTHR48053">
    <property type="entry name" value="LEUCINE RICH REPEAT FAMILY PROTEIN, EXPRESSED"/>
    <property type="match status" value="1"/>
</dbReference>
<dbReference type="Proteomes" id="UP001396334">
    <property type="component" value="Unassembled WGS sequence"/>
</dbReference>
<dbReference type="InterPro" id="IPR001611">
    <property type="entry name" value="Leu-rich_rpt"/>
</dbReference>
<accession>A0ABR1ZC44</accession>
<dbReference type="InterPro" id="IPR032675">
    <property type="entry name" value="LRR_dom_sf"/>
</dbReference>
<dbReference type="PANTHER" id="PTHR48053:SF71">
    <property type="entry name" value="LEUCINE RICH REPEAT FAMILY PROTEIN, EXPRESSED"/>
    <property type="match status" value="1"/>
</dbReference>
<evidence type="ECO:0000313" key="2">
    <source>
        <dbReference type="Proteomes" id="UP001396334"/>
    </source>
</evidence>
<dbReference type="InterPro" id="IPR051716">
    <property type="entry name" value="Plant_RL_S/T_kinase"/>
</dbReference>
<gene>
    <name evidence="1" type="ORF">V6N11_007576</name>
</gene>